<evidence type="ECO:0000313" key="2">
    <source>
        <dbReference type="EMBL" id="RKQ93829.1"/>
    </source>
</evidence>
<sequence>MTSVLTFLLSLYIAVAFIAWPFMWATRTSREDAPINRRLQSLILALMWPFALAGRFLR</sequence>
<keyword evidence="1" id="KW-1133">Transmembrane helix</keyword>
<dbReference type="AlphaFoldDB" id="A0A660LGP1"/>
<evidence type="ECO:0000313" key="3">
    <source>
        <dbReference type="Proteomes" id="UP000278962"/>
    </source>
</evidence>
<feature type="transmembrane region" description="Helical" evidence="1">
    <location>
        <begin position="38"/>
        <end position="57"/>
    </location>
</feature>
<organism evidence="2 3">
    <name type="scientific">Solirubrobacter pauli</name>
    <dbReference type="NCBI Taxonomy" id="166793"/>
    <lineage>
        <taxon>Bacteria</taxon>
        <taxon>Bacillati</taxon>
        <taxon>Actinomycetota</taxon>
        <taxon>Thermoleophilia</taxon>
        <taxon>Solirubrobacterales</taxon>
        <taxon>Solirubrobacteraceae</taxon>
        <taxon>Solirubrobacter</taxon>
    </lineage>
</organism>
<dbReference type="EMBL" id="RBIL01000001">
    <property type="protein sequence ID" value="RKQ93829.1"/>
    <property type="molecule type" value="Genomic_DNA"/>
</dbReference>
<name>A0A660LGP1_9ACTN</name>
<accession>A0A660LGP1</accession>
<reference evidence="2 3" key="1">
    <citation type="submission" date="2018-10" db="EMBL/GenBank/DDBJ databases">
        <title>Genomic Encyclopedia of Archaeal and Bacterial Type Strains, Phase II (KMG-II): from individual species to whole genera.</title>
        <authorList>
            <person name="Goeker M."/>
        </authorList>
    </citation>
    <scope>NUCLEOTIDE SEQUENCE [LARGE SCALE GENOMIC DNA]</scope>
    <source>
        <strain evidence="2 3">DSM 14954</strain>
    </source>
</reference>
<keyword evidence="1" id="KW-0812">Transmembrane</keyword>
<proteinExistence type="predicted"/>
<keyword evidence="1" id="KW-0472">Membrane</keyword>
<feature type="transmembrane region" description="Helical" evidence="1">
    <location>
        <begin position="6"/>
        <end position="26"/>
    </location>
</feature>
<protein>
    <submittedName>
        <fullName evidence="2">Uncharacterized protein</fullName>
    </submittedName>
</protein>
<dbReference type="Proteomes" id="UP000278962">
    <property type="component" value="Unassembled WGS sequence"/>
</dbReference>
<evidence type="ECO:0000256" key="1">
    <source>
        <dbReference type="SAM" id="Phobius"/>
    </source>
</evidence>
<keyword evidence="3" id="KW-1185">Reference proteome</keyword>
<comment type="caution">
    <text evidence="2">The sequence shown here is derived from an EMBL/GenBank/DDBJ whole genome shotgun (WGS) entry which is preliminary data.</text>
</comment>
<gene>
    <name evidence="2" type="ORF">C8N24_3703</name>
</gene>
<dbReference type="RefSeq" id="WP_170179184.1">
    <property type="nucleotide sequence ID" value="NZ_RBIL01000001.1"/>
</dbReference>